<dbReference type="Proteomes" id="UP000624709">
    <property type="component" value="Unassembled WGS sequence"/>
</dbReference>
<accession>A0ABQ4BST5</accession>
<feature type="compositionally biased region" description="Gly residues" evidence="1">
    <location>
        <begin position="53"/>
        <end position="62"/>
    </location>
</feature>
<dbReference type="EMBL" id="BOMS01000187">
    <property type="protein sequence ID" value="GIE73737.1"/>
    <property type="molecule type" value="Genomic_DNA"/>
</dbReference>
<organism evidence="2 3">
    <name type="scientific">Actinoplanes palleronii</name>
    <dbReference type="NCBI Taxonomy" id="113570"/>
    <lineage>
        <taxon>Bacteria</taxon>
        <taxon>Bacillati</taxon>
        <taxon>Actinomycetota</taxon>
        <taxon>Actinomycetes</taxon>
        <taxon>Micromonosporales</taxon>
        <taxon>Micromonosporaceae</taxon>
        <taxon>Actinoplanes</taxon>
    </lineage>
</organism>
<reference evidence="2 3" key="1">
    <citation type="submission" date="2021-01" db="EMBL/GenBank/DDBJ databases">
        <title>Whole genome shotgun sequence of Actinoplanes palleronii NBRC 14916.</title>
        <authorList>
            <person name="Komaki H."/>
            <person name="Tamura T."/>
        </authorList>
    </citation>
    <scope>NUCLEOTIDE SEQUENCE [LARGE SCALE GENOMIC DNA]</scope>
    <source>
        <strain evidence="2 3">NBRC 14916</strain>
    </source>
</reference>
<name>A0ABQ4BST5_9ACTN</name>
<evidence type="ECO:0000313" key="3">
    <source>
        <dbReference type="Proteomes" id="UP000624709"/>
    </source>
</evidence>
<protein>
    <submittedName>
        <fullName evidence="2">Uncharacterized protein</fullName>
    </submittedName>
</protein>
<feature type="region of interest" description="Disordered" evidence="1">
    <location>
        <begin position="31"/>
        <end position="82"/>
    </location>
</feature>
<sequence>MRLGGIRCSDQYCRAVGGELVRVVDRCTDTVQDDKAGSGSAGGGPSHRQTTRSGGGYGGIGQRGLARPTRPDDDQYRAAATRRSVEKAFYRGKLATSADEFHRASVCACHRAPLPRVPGSGGTADQPRRR</sequence>
<gene>
    <name evidence="2" type="ORF">Apa02nite_098450</name>
</gene>
<proteinExistence type="predicted"/>
<evidence type="ECO:0000256" key="1">
    <source>
        <dbReference type="SAM" id="MobiDB-lite"/>
    </source>
</evidence>
<evidence type="ECO:0000313" key="2">
    <source>
        <dbReference type="EMBL" id="GIE73737.1"/>
    </source>
</evidence>
<keyword evidence="3" id="KW-1185">Reference proteome</keyword>
<comment type="caution">
    <text evidence="2">The sequence shown here is derived from an EMBL/GenBank/DDBJ whole genome shotgun (WGS) entry which is preliminary data.</text>
</comment>